<organism evidence="2 3">
    <name type="scientific">Nocardioides albidus</name>
    <dbReference type="NCBI Taxonomy" id="1517589"/>
    <lineage>
        <taxon>Bacteria</taxon>
        <taxon>Bacillati</taxon>
        <taxon>Actinomycetota</taxon>
        <taxon>Actinomycetes</taxon>
        <taxon>Propionibacteriales</taxon>
        <taxon>Nocardioidaceae</taxon>
        <taxon>Nocardioides</taxon>
    </lineage>
</organism>
<reference evidence="2 3" key="1">
    <citation type="journal article" date="2016" name="Int. J. Syst. Evol. Microbiol.">
        <title>Nocardioides albidus sp. nov., an actinobacterium isolated from garden soil.</title>
        <authorList>
            <person name="Singh H."/>
            <person name="Du J."/>
            <person name="Trinh H."/>
            <person name="Won K."/>
            <person name="Yang J.E."/>
            <person name="Yin C."/>
            <person name="Kook M."/>
            <person name="Yi T.H."/>
        </authorList>
    </citation>
    <scope>NUCLEOTIDE SEQUENCE [LARGE SCALE GENOMIC DNA]</scope>
    <source>
        <strain evidence="2 3">CCTCC AB 2015297</strain>
    </source>
</reference>
<comment type="caution">
    <text evidence="2">The sequence shown here is derived from an EMBL/GenBank/DDBJ whole genome shotgun (WGS) entry which is preliminary data.</text>
</comment>
<dbReference type="OrthoDB" id="369674at2"/>
<dbReference type="GO" id="GO:0003824">
    <property type="term" value="F:catalytic activity"/>
    <property type="evidence" value="ECO:0007669"/>
    <property type="project" value="InterPro"/>
</dbReference>
<gene>
    <name evidence="2" type="ORF">FHP29_18145</name>
</gene>
<feature type="domain" description="PLD phosphodiesterase" evidence="1">
    <location>
        <begin position="304"/>
        <end position="335"/>
    </location>
</feature>
<dbReference type="Gene3D" id="3.30.870.10">
    <property type="entry name" value="Endonuclease Chain A"/>
    <property type="match status" value="1"/>
</dbReference>
<evidence type="ECO:0000259" key="1">
    <source>
        <dbReference type="PROSITE" id="PS50035"/>
    </source>
</evidence>
<dbReference type="GO" id="GO:0006793">
    <property type="term" value="P:phosphorus metabolic process"/>
    <property type="evidence" value="ECO:0007669"/>
    <property type="project" value="UniProtKB-ARBA"/>
</dbReference>
<keyword evidence="3" id="KW-1185">Reference proteome</keyword>
<dbReference type="PROSITE" id="PS50035">
    <property type="entry name" value="PLD"/>
    <property type="match status" value="1"/>
</dbReference>
<dbReference type="Proteomes" id="UP000313231">
    <property type="component" value="Unassembled WGS sequence"/>
</dbReference>
<accession>A0A5C4VPA8</accession>
<dbReference type="InterPro" id="IPR001736">
    <property type="entry name" value="PLipase_D/transphosphatidylase"/>
</dbReference>
<name>A0A5C4VPA8_9ACTN</name>
<dbReference type="EMBL" id="VDMP01000026">
    <property type="protein sequence ID" value="TNM37704.1"/>
    <property type="molecule type" value="Genomic_DNA"/>
</dbReference>
<protein>
    <recommendedName>
        <fullName evidence="1">PLD phosphodiesterase domain-containing protein</fullName>
    </recommendedName>
</protein>
<proteinExistence type="predicted"/>
<dbReference type="CDD" id="cd09176">
    <property type="entry name" value="PLDc_unchar6"/>
    <property type="match status" value="1"/>
</dbReference>
<dbReference type="AlphaFoldDB" id="A0A5C4VPA8"/>
<sequence length="610" mass="65813">MTLTPETRVMLTDALRPPAGYRVDVALGTTYSLNLTALLLAPLSFALFDQGNADEIGAVDPIRLLEAVRRHADHTTVFCQAGGIHVPGNYRSILTFVEDSVLEVMPPNDGAIFHPKIWAIRFENAEGDRLHRVVILSRNLTLDRSWDTALVLDEDNAGTIDASPAAGFVAQLPGFAVRSLDERRAAEIADLATSLAGVRLAAPSPFTAGELIPIGVRPERIWPFPNEGRRLLAVSPFLTKGAVESIGRIASERTLVSRAEALELVGSRALEGWSVNVLQRLAEVDPADDVTDVSTAEPDGFLETHDGLHAKTFVIDERGGQSTVVTGSANLTSPTWGTNVEFDAVLRGPTSACGVEMVLNGSTEAPGLTRILEEYGVTDAEGLSDPSIETSYVLERFHQQLAASEPTLHVAELDEDRVTVTLSLDVPENAPGTSRVWPASLPPDTQGQPLEQTLSWTIAPINVTSFIALETTLGDGPARVTRSCVIKASLTGAVDGRRQDAVFSILRSKEDVLRYLVFLLGDPSYDALFAQLAGVDGERFHGSDRPVLTSADVALFEPLVRATGRDEDALARVASLIEDLRALPNGGELVPDGFEELWDVVWQVHQEHRA</sequence>
<evidence type="ECO:0000313" key="3">
    <source>
        <dbReference type="Proteomes" id="UP000313231"/>
    </source>
</evidence>
<dbReference type="SUPFAM" id="SSF56024">
    <property type="entry name" value="Phospholipase D/nuclease"/>
    <property type="match status" value="1"/>
</dbReference>
<evidence type="ECO:0000313" key="2">
    <source>
        <dbReference type="EMBL" id="TNM37704.1"/>
    </source>
</evidence>
<dbReference type="InterPro" id="IPR059166">
    <property type="entry name" value="PLD-like_cat"/>
</dbReference>